<evidence type="ECO:0000313" key="4">
    <source>
        <dbReference type="Proteomes" id="UP000025171"/>
    </source>
</evidence>
<feature type="chain" id="PRO_5001572482" description="DUF2147 domain-containing protein" evidence="1">
    <location>
        <begin position="21"/>
        <end position="138"/>
    </location>
</feature>
<name>A0A059FJP1_9PROT</name>
<dbReference type="AlphaFoldDB" id="A0A059FJP1"/>
<evidence type="ECO:0000256" key="1">
    <source>
        <dbReference type="SAM" id="SignalP"/>
    </source>
</evidence>
<evidence type="ECO:0000313" key="3">
    <source>
        <dbReference type="EMBL" id="KCZ90693.1"/>
    </source>
</evidence>
<dbReference type="InterPro" id="IPR019223">
    <property type="entry name" value="DUF2147"/>
</dbReference>
<dbReference type="Pfam" id="PF09917">
    <property type="entry name" value="DUF2147"/>
    <property type="match status" value="1"/>
</dbReference>
<evidence type="ECO:0000259" key="2">
    <source>
        <dbReference type="Pfam" id="PF09917"/>
    </source>
</evidence>
<accession>A0A059FJP1</accession>
<dbReference type="RefSeq" id="WP_035617398.1">
    <property type="nucleotide sequence ID" value="NZ_ARYK01000006.1"/>
</dbReference>
<dbReference type="OrthoDB" id="9811671at2"/>
<dbReference type="Gene3D" id="2.40.128.520">
    <property type="match status" value="1"/>
</dbReference>
<keyword evidence="1" id="KW-0732">Signal</keyword>
<dbReference type="PATRIC" id="fig|1280950.3.peg.2528"/>
<dbReference type="Proteomes" id="UP000025171">
    <property type="component" value="Unassembled WGS sequence"/>
</dbReference>
<dbReference type="PANTHER" id="PTHR36919">
    <property type="entry name" value="BLR1215 PROTEIN"/>
    <property type="match status" value="1"/>
</dbReference>
<feature type="signal peptide" evidence="1">
    <location>
        <begin position="1"/>
        <end position="20"/>
    </location>
</feature>
<organism evidence="3 4">
    <name type="scientific">Hyphomonas johnsonii MHS-2</name>
    <dbReference type="NCBI Taxonomy" id="1280950"/>
    <lineage>
        <taxon>Bacteria</taxon>
        <taxon>Pseudomonadati</taxon>
        <taxon>Pseudomonadota</taxon>
        <taxon>Alphaproteobacteria</taxon>
        <taxon>Hyphomonadales</taxon>
        <taxon>Hyphomonadaceae</taxon>
        <taxon>Hyphomonas</taxon>
    </lineage>
</organism>
<reference evidence="3 4" key="1">
    <citation type="journal article" date="2014" name="Antonie Van Leeuwenhoek">
        <title>Hyphomonas beringensis sp. nov. and Hyphomonas chukchiensis sp. nov., isolated from surface seawater of the Bering Sea and Chukchi Sea.</title>
        <authorList>
            <person name="Li C."/>
            <person name="Lai Q."/>
            <person name="Li G."/>
            <person name="Dong C."/>
            <person name="Wang J."/>
            <person name="Liao Y."/>
            <person name="Shao Z."/>
        </authorList>
    </citation>
    <scope>NUCLEOTIDE SEQUENCE [LARGE SCALE GENOMIC DNA]</scope>
    <source>
        <strain evidence="3 4">MHS-2</strain>
    </source>
</reference>
<feature type="domain" description="DUF2147" evidence="2">
    <location>
        <begin position="27"/>
        <end position="135"/>
    </location>
</feature>
<sequence>MKPVIFSLFAITLAAGHASAGPLDVFGTFATEEENSHVEIADCGDGTPCGTIVWIDPASVTDGKTPDTATDADGKKILGLTMLQGFEKKAKGWAGGTIYNPKEGKTYSSRMKRLDDGVLEVKGCIAMLCKTQNWKPVG</sequence>
<dbReference type="PANTHER" id="PTHR36919:SF2">
    <property type="entry name" value="BLL6627 PROTEIN"/>
    <property type="match status" value="1"/>
</dbReference>
<dbReference type="eggNOG" id="COG4731">
    <property type="taxonomic scope" value="Bacteria"/>
</dbReference>
<dbReference type="EMBL" id="ARYK01000006">
    <property type="protein sequence ID" value="KCZ90693.1"/>
    <property type="molecule type" value="Genomic_DNA"/>
</dbReference>
<gene>
    <name evidence="3" type="ORF">HJO_12616</name>
</gene>
<keyword evidence="4" id="KW-1185">Reference proteome</keyword>
<proteinExistence type="predicted"/>
<protein>
    <recommendedName>
        <fullName evidence="2">DUF2147 domain-containing protein</fullName>
    </recommendedName>
</protein>
<comment type="caution">
    <text evidence="3">The sequence shown here is derived from an EMBL/GenBank/DDBJ whole genome shotgun (WGS) entry which is preliminary data.</text>
</comment>